<dbReference type="AlphaFoldDB" id="A0ABD3MFC5"/>
<dbReference type="PANTHER" id="PTHR37296:SF1">
    <property type="entry name" value="CONSERVED VIRULENCE FACTOR B"/>
    <property type="match status" value="1"/>
</dbReference>
<keyword evidence="3" id="KW-1185">Reference proteome</keyword>
<feature type="domain" description="Conserved virulence factor B-like winged helix" evidence="1">
    <location>
        <begin position="163"/>
        <end position="222"/>
    </location>
</feature>
<accession>A0ABD3MFC5</accession>
<dbReference type="EMBL" id="JALLBG020000149">
    <property type="protein sequence ID" value="KAL3761501.1"/>
    <property type="molecule type" value="Genomic_DNA"/>
</dbReference>
<sequence length="223" mass="24289">MPAISSSMSYSSMQRTATSLNLLSNSFSTNDSNGKLSTSISQSKHDDPEIYQPTFKKGDLVMVEVIYFGPLGASVDVVAHNTHNPSDCISQDDPALGRGMILQREINYFRRGRGGVDIVKYEILPAYVENVREGEFEEGKIEERLDISLRPPGGKAKAQELGEQILDRLKESNNGVLNVGDKSSPEEIDAIFPGASKSAFKKAVSGLYRRGLVSPGSDSITLM</sequence>
<dbReference type="Pfam" id="PF17783">
    <property type="entry name" value="WHD_CvfB"/>
    <property type="match status" value="1"/>
</dbReference>
<evidence type="ECO:0000259" key="1">
    <source>
        <dbReference type="Pfam" id="PF17783"/>
    </source>
</evidence>
<proteinExistence type="predicted"/>
<dbReference type="Gene3D" id="1.10.10.10">
    <property type="entry name" value="Winged helix-like DNA-binding domain superfamily/Winged helix DNA-binding domain"/>
    <property type="match status" value="1"/>
</dbReference>
<protein>
    <recommendedName>
        <fullName evidence="1">Conserved virulence factor B-like winged helix domain-containing protein</fullName>
    </recommendedName>
</protein>
<name>A0ABD3MFC5_9STRA</name>
<comment type="caution">
    <text evidence="2">The sequence shown here is derived from an EMBL/GenBank/DDBJ whole genome shotgun (WGS) entry which is preliminary data.</text>
</comment>
<dbReference type="InterPro" id="IPR036388">
    <property type="entry name" value="WH-like_DNA-bd_sf"/>
</dbReference>
<organism evidence="2 3">
    <name type="scientific">Discostella pseudostelligera</name>
    <dbReference type="NCBI Taxonomy" id="259834"/>
    <lineage>
        <taxon>Eukaryota</taxon>
        <taxon>Sar</taxon>
        <taxon>Stramenopiles</taxon>
        <taxon>Ochrophyta</taxon>
        <taxon>Bacillariophyta</taxon>
        <taxon>Coscinodiscophyceae</taxon>
        <taxon>Thalassiosirophycidae</taxon>
        <taxon>Stephanodiscales</taxon>
        <taxon>Stephanodiscaceae</taxon>
        <taxon>Discostella</taxon>
    </lineage>
</organism>
<dbReference type="InterPro" id="IPR014464">
    <property type="entry name" value="CvfB_fam"/>
</dbReference>
<gene>
    <name evidence="2" type="ORF">ACHAWU_006531</name>
</gene>
<dbReference type="Proteomes" id="UP001530293">
    <property type="component" value="Unassembled WGS sequence"/>
</dbReference>
<reference evidence="2 3" key="1">
    <citation type="submission" date="2024-10" db="EMBL/GenBank/DDBJ databases">
        <title>Updated reference genomes for cyclostephanoid diatoms.</title>
        <authorList>
            <person name="Roberts W.R."/>
            <person name="Alverson A.J."/>
        </authorList>
    </citation>
    <scope>NUCLEOTIDE SEQUENCE [LARGE SCALE GENOMIC DNA]</scope>
    <source>
        <strain evidence="2 3">AJA232-27</strain>
    </source>
</reference>
<dbReference type="PANTHER" id="PTHR37296">
    <property type="entry name" value="CONSERVED VIRULENCE FACTOR B"/>
    <property type="match status" value="1"/>
</dbReference>
<dbReference type="InterPro" id="IPR040764">
    <property type="entry name" value="CvfB_WH"/>
</dbReference>
<evidence type="ECO:0000313" key="3">
    <source>
        <dbReference type="Proteomes" id="UP001530293"/>
    </source>
</evidence>
<evidence type="ECO:0000313" key="2">
    <source>
        <dbReference type="EMBL" id="KAL3761501.1"/>
    </source>
</evidence>